<sequence>MGCSDLGAVAGLEPRLETRPGPQFRQDFLPPGRQVRQLRV</sequence>
<reference evidence="2" key="1">
    <citation type="submission" date="2022-08" db="EMBL/GenBank/DDBJ databases">
        <authorList>
            <person name="Gutierrez-Valencia J."/>
        </authorList>
    </citation>
    <scope>NUCLEOTIDE SEQUENCE</scope>
</reference>
<dbReference type="AlphaFoldDB" id="A0AAV0QQD3"/>
<gene>
    <name evidence="2" type="ORF">LITE_LOCUS44249</name>
</gene>
<feature type="region of interest" description="Disordered" evidence="1">
    <location>
        <begin position="1"/>
        <end position="40"/>
    </location>
</feature>
<protein>
    <submittedName>
        <fullName evidence="2">Uncharacterized protein</fullName>
    </submittedName>
</protein>
<organism evidence="2 3">
    <name type="scientific">Linum tenue</name>
    <dbReference type="NCBI Taxonomy" id="586396"/>
    <lineage>
        <taxon>Eukaryota</taxon>
        <taxon>Viridiplantae</taxon>
        <taxon>Streptophyta</taxon>
        <taxon>Embryophyta</taxon>
        <taxon>Tracheophyta</taxon>
        <taxon>Spermatophyta</taxon>
        <taxon>Magnoliopsida</taxon>
        <taxon>eudicotyledons</taxon>
        <taxon>Gunneridae</taxon>
        <taxon>Pentapetalae</taxon>
        <taxon>rosids</taxon>
        <taxon>fabids</taxon>
        <taxon>Malpighiales</taxon>
        <taxon>Linaceae</taxon>
        <taxon>Linum</taxon>
    </lineage>
</organism>
<dbReference type="EMBL" id="CAMGYJ010000010">
    <property type="protein sequence ID" value="CAI0547141.1"/>
    <property type="molecule type" value="Genomic_DNA"/>
</dbReference>
<accession>A0AAV0QQD3</accession>
<comment type="caution">
    <text evidence="2">The sequence shown here is derived from an EMBL/GenBank/DDBJ whole genome shotgun (WGS) entry which is preliminary data.</text>
</comment>
<proteinExistence type="predicted"/>
<keyword evidence="3" id="KW-1185">Reference proteome</keyword>
<dbReference type="Proteomes" id="UP001154282">
    <property type="component" value="Unassembled WGS sequence"/>
</dbReference>
<evidence type="ECO:0000313" key="3">
    <source>
        <dbReference type="Proteomes" id="UP001154282"/>
    </source>
</evidence>
<evidence type="ECO:0000313" key="2">
    <source>
        <dbReference type="EMBL" id="CAI0547141.1"/>
    </source>
</evidence>
<evidence type="ECO:0000256" key="1">
    <source>
        <dbReference type="SAM" id="MobiDB-lite"/>
    </source>
</evidence>
<name>A0AAV0QQD3_9ROSI</name>